<name>A0ABT4JEY9_9BACT</name>
<dbReference type="Proteomes" id="UP001321186">
    <property type="component" value="Unassembled WGS sequence"/>
</dbReference>
<dbReference type="EMBL" id="JAANOH010000002">
    <property type="protein sequence ID" value="MCZ2474841.1"/>
    <property type="molecule type" value="Genomic_DNA"/>
</dbReference>
<keyword evidence="1" id="KW-1133">Transmembrane helix</keyword>
<dbReference type="PANTHER" id="PTHR35889">
    <property type="entry name" value="CYCLOINULO-OLIGOSACCHARIDE FRUCTANOTRANSFERASE-RELATED"/>
    <property type="match status" value="1"/>
</dbReference>
<feature type="transmembrane region" description="Helical" evidence="1">
    <location>
        <begin position="100"/>
        <end position="120"/>
    </location>
</feature>
<gene>
    <name evidence="3" type="ORF">G9H61_05250</name>
</gene>
<protein>
    <recommendedName>
        <fullName evidence="2">Cytochrome C Planctomycete-type domain-containing protein</fullName>
    </recommendedName>
</protein>
<feature type="transmembrane region" description="Helical" evidence="1">
    <location>
        <begin position="12"/>
        <end position="29"/>
    </location>
</feature>
<dbReference type="InterPro" id="IPR011429">
    <property type="entry name" value="Cyt_c_Planctomycete-type"/>
</dbReference>
<dbReference type="PANTHER" id="PTHR35889:SF3">
    <property type="entry name" value="F-BOX DOMAIN-CONTAINING PROTEIN"/>
    <property type="match status" value="1"/>
</dbReference>
<sequence length="468" mass="51787">MIDLLGHLHPFLVHFPIGVLVIACVLIWAQSIRKVETQSSISALLLLGAIAAVMASISGFLLSNSGAYEKGDVLAHQWWGIGTTLCALGLYFFQAYQKIISLILFVALAITGHLGGELTYGSNYFFARKKTVYPSKELSLSKVDTIQQKIELDTAVEVLSTAGNFPFEQEVLPILKSHCFQCHSSKKQKGKLRLDTEAFIKKGGKEGPILLAGNPLKSHLYSYLILPEDDDLHMPPEGKKQLNERQIAIIKRWIEMGAPFSESMHALTLSSNAADSMHASDIQSHASDIKPPTMTLLPLEPANHADILQAKSQGLSISPFANHLAGLSLNFVNVKHLDSKAWQATKKIQNHVLQIKLSKRQDIQAEELLNFKNLQQLNLEQSNIQDADLERLGQLPHLAQLNLYETGISDQGIKAIVAMKALKVLYIWQSKLSQEGLQALKKARPDLSIVEGKFQFSPPDTNRLKAIK</sequence>
<accession>A0ABT4JEY9</accession>
<feature type="transmembrane region" description="Helical" evidence="1">
    <location>
        <begin position="41"/>
        <end position="62"/>
    </location>
</feature>
<feature type="domain" description="Cytochrome C Planctomycete-type" evidence="2">
    <location>
        <begin position="179"/>
        <end position="238"/>
    </location>
</feature>
<evidence type="ECO:0000313" key="4">
    <source>
        <dbReference type="Proteomes" id="UP001321186"/>
    </source>
</evidence>
<feature type="transmembrane region" description="Helical" evidence="1">
    <location>
        <begin position="74"/>
        <end position="93"/>
    </location>
</feature>
<reference evidence="3 4" key="1">
    <citation type="submission" date="2020-03" db="EMBL/GenBank/DDBJ databases">
        <authorList>
            <person name="Pitt A."/>
            <person name="Hahn M.W."/>
        </authorList>
    </citation>
    <scope>NUCLEOTIDE SEQUENCE [LARGE SCALE GENOMIC DNA]</scope>
    <source>
        <strain evidence="3 4">5A-MARBSE</strain>
    </source>
</reference>
<dbReference type="SUPFAM" id="SSF52047">
    <property type="entry name" value="RNI-like"/>
    <property type="match status" value="1"/>
</dbReference>
<dbReference type="Gene3D" id="3.80.10.10">
    <property type="entry name" value="Ribonuclease Inhibitor"/>
    <property type="match status" value="1"/>
</dbReference>
<proteinExistence type="predicted"/>
<keyword evidence="4" id="KW-1185">Reference proteome</keyword>
<evidence type="ECO:0000256" key="1">
    <source>
        <dbReference type="SAM" id="Phobius"/>
    </source>
</evidence>
<dbReference type="InterPro" id="IPR032675">
    <property type="entry name" value="LRR_dom_sf"/>
</dbReference>
<comment type="caution">
    <text evidence="3">The sequence shown here is derived from an EMBL/GenBank/DDBJ whole genome shotgun (WGS) entry which is preliminary data.</text>
</comment>
<dbReference type="RefSeq" id="WP_269009775.1">
    <property type="nucleotide sequence ID" value="NZ_JAANOH010000002.1"/>
</dbReference>
<keyword evidence="1" id="KW-0472">Membrane</keyword>
<keyword evidence="1" id="KW-0812">Transmembrane</keyword>
<evidence type="ECO:0000313" key="3">
    <source>
        <dbReference type="EMBL" id="MCZ2474841.1"/>
    </source>
</evidence>
<evidence type="ECO:0000259" key="2">
    <source>
        <dbReference type="Pfam" id="PF07635"/>
    </source>
</evidence>
<organism evidence="3 4">
    <name type="scientific">Aquirufa ecclesiirivi</name>
    <dbReference type="NCBI Taxonomy" id="2715124"/>
    <lineage>
        <taxon>Bacteria</taxon>
        <taxon>Pseudomonadati</taxon>
        <taxon>Bacteroidota</taxon>
        <taxon>Cytophagia</taxon>
        <taxon>Cytophagales</taxon>
        <taxon>Flectobacillaceae</taxon>
        <taxon>Aquirufa</taxon>
    </lineage>
</organism>
<dbReference type="Pfam" id="PF07635">
    <property type="entry name" value="PSCyt1"/>
    <property type="match status" value="1"/>
</dbReference>